<accession>A0ABT7JF96</accession>
<evidence type="ECO:0008006" key="3">
    <source>
        <dbReference type="Google" id="ProtNLM"/>
    </source>
</evidence>
<protein>
    <recommendedName>
        <fullName evidence="3">LuxR family transcriptional regulator</fullName>
    </recommendedName>
</protein>
<reference evidence="1 2" key="1">
    <citation type="submission" date="2023-05" db="EMBL/GenBank/DDBJ databases">
        <authorList>
            <person name="Gao F."/>
        </authorList>
    </citation>
    <scope>NUCLEOTIDE SEQUENCE [LARGE SCALE GENOMIC DNA]</scope>
    <source>
        <strain evidence="1 2">MIMF12</strain>
    </source>
</reference>
<sequence length="106" mass="10850">AATLLGELDLAADPRLALRTLAEGLKVAELTGQEADAHLLAVLAHAQRALGAGPKAERTAAKALARAAPRSPARVLALLALGRTGEAGAEAQAGELAPGWWQPFRC</sequence>
<keyword evidence="2" id="KW-1185">Reference proteome</keyword>
<gene>
    <name evidence="1" type="ORF">QOL99_06190</name>
</gene>
<name>A0ABT7JF96_9DEIO</name>
<dbReference type="Proteomes" id="UP001302059">
    <property type="component" value="Unassembled WGS sequence"/>
</dbReference>
<organism evidence="1 2">
    <name type="scientific">Deinococcus rhizophilus</name>
    <dbReference type="NCBI Taxonomy" id="3049544"/>
    <lineage>
        <taxon>Bacteria</taxon>
        <taxon>Thermotogati</taxon>
        <taxon>Deinococcota</taxon>
        <taxon>Deinococci</taxon>
        <taxon>Deinococcales</taxon>
        <taxon>Deinococcaceae</taxon>
        <taxon>Deinococcus</taxon>
    </lineage>
</organism>
<proteinExistence type="predicted"/>
<evidence type="ECO:0000313" key="2">
    <source>
        <dbReference type="Proteomes" id="UP001302059"/>
    </source>
</evidence>
<dbReference type="EMBL" id="JASNGB010000037">
    <property type="protein sequence ID" value="MDL2343737.1"/>
    <property type="molecule type" value="Genomic_DNA"/>
</dbReference>
<feature type="non-terminal residue" evidence="1">
    <location>
        <position position="1"/>
    </location>
</feature>
<comment type="caution">
    <text evidence="1">The sequence shown here is derived from an EMBL/GenBank/DDBJ whole genome shotgun (WGS) entry which is preliminary data.</text>
</comment>
<evidence type="ECO:0000313" key="1">
    <source>
        <dbReference type="EMBL" id="MDL2343737.1"/>
    </source>
</evidence>